<feature type="region of interest" description="Disordered" evidence="2">
    <location>
        <begin position="118"/>
        <end position="166"/>
    </location>
</feature>
<feature type="compositionally biased region" description="Low complexity" evidence="2">
    <location>
        <begin position="121"/>
        <end position="166"/>
    </location>
</feature>
<comment type="caution">
    <text evidence="5">The sequence shown here is derived from an EMBL/GenBank/DDBJ whole genome shotgun (WGS) entry which is preliminary data.</text>
</comment>
<name>A0ABR2WWX0_9FUNG</name>
<evidence type="ECO:0000256" key="2">
    <source>
        <dbReference type="SAM" id="MobiDB-lite"/>
    </source>
</evidence>
<dbReference type="Pfam" id="PF10342">
    <property type="entry name" value="Kre9_KNH"/>
    <property type="match status" value="1"/>
</dbReference>
<gene>
    <name evidence="5" type="ORF">K7432_005306</name>
</gene>
<dbReference type="PANTHER" id="PTHR40633">
    <property type="entry name" value="MATRIX PROTEIN, PUTATIVE (AFU_ORTHOLOGUE AFUA_8G05410)-RELATED"/>
    <property type="match status" value="1"/>
</dbReference>
<dbReference type="InterPro" id="IPR052982">
    <property type="entry name" value="SRP1/TIP1-like"/>
</dbReference>
<sequence length="226" mass="23318">MLLISLFVFFAWVSLVFADITITNPVAGTIWEPGKEIVVSWMTVPGANVNPDKIDITLMVGPATAMNVATVIASGVDAKSGSTTWRVPNNLPPGNQYAIRTGDNTNVQYSHYFDIKGGSAGSASPQPSGAKTSATGSALSSSSVPTSTSNTNSQKPTLTSNSLSSATLASPSKNLTLVFTTATSQPTKIGGSATAAPPGRPISMAPKELLGSMVMSIIFIGAYFIQ</sequence>
<evidence type="ECO:0000256" key="3">
    <source>
        <dbReference type="SAM" id="SignalP"/>
    </source>
</evidence>
<accession>A0ABR2WWX0</accession>
<proteinExistence type="predicted"/>
<organism evidence="5 6">
    <name type="scientific">Basidiobolus ranarum</name>
    <dbReference type="NCBI Taxonomy" id="34480"/>
    <lineage>
        <taxon>Eukaryota</taxon>
        <taxon>Fungi</taxon>
        <taxon>Fungi incertae sedis</taxon>
        <taxon>Zoopagomycota</taxon>
        <taxon>Entomophthoromycotina</taxon>
        <taxon>Basidiobolomycetes</taxon>
        <taxon>Basidiobolales</taxon>
        <taxon>Basidiobolaceae</taxon>
        <taxon>Basidiobolus</taxon>
    </lineage>
</organism>
<keyword evidence="1 3" id="KW-0732">Signal</keyword>
<dbReference type="Proteomes" id="UP001479436">
    <property type="component" value="Unassembled WGS sequence"/>
</dbReference>
<evidence type="ECO:0000313" key="6">
    <source>
        <dbReference type="Proteomes" id="UP001479436"/>
    </source>
</evidence>
<evidence type="ECO:0000256" key="1">
    <source>
        <dbReference type="ARBA" id="ARBA00022729"/>
    </source>
</evidence>
<reference evidence="5 6" key="1">
    <citation type="submission" date="2023-04" db="EMBL/GenBank/DDBJ databases">
        <title>Genome of Basidiobolus ranarum AG-B5.</title>
        <authorList>
            <person name="Stajich J.E."/>
            <person name="Carter-House D."/>
            <person name="Gryganskyi A."/>
        </authorList>
    </citation>
    <scope>NUCLEOTIDE SEQUENCE [LARGE SCALE GENOMIC DNA]</scope>
    <source>
        <strain evidence="5 6">AG-B5</strain>
    </source>
</reference>
<dbReference type="PANTHER" id="PTHR40633:SF1">
    <property type="entry name" value="GPI ANCHORED SERINE-THREONINE RICH PROTEIN (AFU_ORTHOLOGUE AFUA_1G03630)"/>
    <property type="match status" value="1"/>
</dbReference>
<feature type="domain" description="Yeast cell wall synthesis Kre9/Knh1-like N-terminal" evidence="4">
    <location>
        <begin position="25"/>
        <end position="115"/>
    </location>
</feature>
<evidence type="ECO:0000313" key="5">
    <source>
        <dbReference type="EMBL" id="KAK9765955.1"/>
    </source>
</evidence>
<evidence type="ECO:0000259" key="4">
    <source>
        <dbReference type="Pfam" id="PF10342"/>
    </source>
</evidence>
<protein>
    <recommendedName>
        <fullName evidence="4">Yeast cell wall synthesis Kre9/Knh1-like N-terminal domain-containing protein</fullName>
    </recommendedName>
</protein>
<feature type="chain" id="PRO_5047168331" description="Yeast cell wall synthesis Kre9/Knh1-like N-terminal domain-containing protein" evidence="3">
    <location>
        <begin position="19"/>
        <end position="226"/>
    </location>
</feature>
<feature type="signal peptide" evidence="3">
    <location>
        <begin position="1"/>
        <end position="18"/>
    </location>
</feature>
<keyword evidence="6" id="KW-1185">Reference proteome</keyword>
<dbReference type="EMBL" id="JASJQH010000205">
    <property type="protein sequence ID" value="KAK9765955.1"/>
    <property type="molecule type" value="Genomic_DNA"/>
</dbReference>
<dbReference type="InterPro" id="IPR018466">
    <property type="entry name" value="Kre9/Knh1-like_N"/>
</dbReference>